<evidence type="ECO:0000313" key="4">
    <source>
        <dbReference type="Proteomes" id="UP001159364"/>
    </source>
</evidence>
<dbReference type="PANTHER" id="PTHR46929:SF33">
    <property type="entry name" value="L10-INTERACTING MYB DOMAIN-CONTAINING PROTEIN-LIKE ISOFORM X1"/>
    <property type="match status" value="1"/>
</dbReference>
<feature type="domain" description="Myb/SANT-like" evidence="1">
    <location>
        <begin position="642"/>
        <end position="735"/>
    </location>
</feature>
<sequence length="1058" mass="123972">MDHNWKKMDSQIPPTRDRANTSRTLVMERYFIDLMLDQMHRGNRLGHTFNKQSWTDILAMFNSKFRTKYDQDILRSHYTALWKQYNDVKNLLKQSEFSWDDTQKMVVAADEVWDAYMKAHPDSECYKTKSLVNFNDLCLMFAYTEADGRYSRSSHDVDFDDDIQGLIIGIHPASIEHVRTDWTPDMDRCLVERMLDEVRKGNKTDKSFSNVAWNDILSSLNVRFCSKYGKKFLMRRYNKLFKYYSDMRRILKRNGFSWDEKHQMILADDGIWEKYIKGHPEAHSYRGKPLLNYEHLILIYSNEITRGHHEAQHQNQITENKCLQIETDEEKDCHYSAGSHGPGPIWNPLMDYYLIDLLQDQTLRGNKIGYEYTSKAWTEMTKLFNAKVGLTCEKNILRNRFKHLRRQYNDAKVILEQTGFSWDENREMIIAEDHVWDSYIKMHPDAQPYRNKSVPSYHKLCLIYGEEGSFERCRQREHNVDLGSESPDMIIGKHDDCHADGDLSETSWTPVMDRYFVDLMLEQIHRGNKIDYTTDSQAWIDMAVLFKERFGSQYDKDILKSRCRSFQKLHSVVKSSLERRRFSWDGTLQFIMEQPEVELYGTRFMEDYNDLFLIYGKPSPDDEANLLGPGQFFNNNYYGKTNWTPAMDRYFIDLLLEHVRQGSMGKNLTRQEWSCMSTKISSEFGYQHDENILRSHFMNLMKQFSDMKSLLDHSGFAWDELRQKIIADDSLWHAYLKDCPDARSYWNRTLPNYNDLFLIFGGGNINGMDNDSSRSRAICDCVLVPSDDEEDSPVPPVFNPLPINWTKSMEVYFIQLMLGQVIEGNVIGKTFTEQAWAWIIESFNEKFGVLCDKNEVESLYLSLMKEYNNIRMLINQIGFAWDGIQQKVIADDDNWEVYIKRHPGAIKYRNRMLGSYNDLCVIFGNRVVGGRLSRSSIEMENNNGVLGSVSTGALTQNKRNCATSSIYSMSSRKVQKLNEEAEEALGTNFHVARNVRNKDDGEHLSIEVIVDALQAIPGMDDELFLEACQILENEEKAKLFVKMDATKRRKWLSRKLNW</sequence>
<protein>
    <recommendedName>
        <fullName evidence="5">L10-interacting MYB domain-containing protein</fullName>
    </recommendedName>
</protein>
<dbReference type="EMBL" id="JAIWQS010000002">
    <property type="protein sequence ID" value="KAJ8772035.1"/>
    <property type="molecule type" value="Genomic_DNA"/>
</dbReference>
<dbReference type="Pfam" id="PF24769">
    <property type="entry name" value="At2g29880_C"/>
    <property type="match status" value="1"/>
</dbReference>
<feature type="domain" description="Myb/SANT-like" evidence="1">
    <location>
        <begin position="507"/>
        <end position="590"/>
    </location>
</feature>
<feature type="domain" description="At2g29880-like C-terminal" evidence="2">
    <location>
        <begin position="1009"/>
        <end position="1055"/>
    </location>
</feature>
<comment type="caution">
    <text evidence="3">The sequence shown here is derived from an EMBL/GenBank/DDBJ whole genome shotgun (WGS) entry which is preliminary data.</text>
</comment>
<feature type="domain" description="Myb/SANT-like" evidence="1">
    <location>
        <begin position="182"/>
        <end position="275"/>
    </location>
</feature>
<dbReference type="InterPro" id="IPR056253">
    <property type="entry name" value="At2g29880-like_C"/>
</dbReference>
<dbReference type="AlphaFoldDB" id="A0AAV8U1W5"/>
<dbReference type="Proteomes" id="UP001159364">
    <property type="component" value="Linkage Group LG02"/>
</dbReference>
<organism evidence="3 4">
    <name type="scientific">Erythroxylum novogranatense</name>
    <dbReference type="NCBI Taxonomy" id="1862640"/>
    <lineage>
        <taxon>Eukaryota</taxon>
        <taxon>Viridiplantae</taxon>
        <taxon>Streptophyta</taxon>
        <taxon>Embryophyta</taxon>
        <taxon>Tracheophyta</taxon>
        <taxon>Spermatophyta</taxon>
        <taxon>Magnoliopsida</taxon>
        <taxon>eudicotyledons</taxon>
        <taxon>Gunneridae</taxon>
        <taxon>Pentapetalae</taxon>
        <taxon>rosids</taxon>
        <taxon>fabids</taxon>
        <taxon>Malpighiales</taxon>
        <taxon>Erythroxylaceae</taxon>
        <taxon>Erythroxylum</taxon>
    </lineage>
</organism>
<dbReference type="Pfam" id="PF12776">
    <property type="entry name" value="Myb_DNA-bind_3"/>
    <property type="match status" value="6"/>
</dbReference>
<dbReference type="PANTHER" id="PTHR46929">
    <property type="entry name" value="EXPRESSED PROTEIN"/>
    <property type="match status" value="1"/>
</dbReference>
<gene>
    <name evidence="3" type="ORF">K2173_027212</name>
</gene>
<feature type="domain" description="Myb/SANT-like" evidence="1">
    <location>
        <begin position="26"/>
        <end position="116"/>
    </location>
</feature>
<keyword evidence="4" id="KW-1185">Reference proteome</keyword>
<proteinExistence type="predicted"/>
<evidence type="ECO:0000259" key="2">
    <source>
        <dbReference type="Pfam" id="PF24769"/>
    </source>
</evidence>
<feature type="domain" description="Myb/SANT-like" evidence="1">
    <location>
        <begin position="804"/>
        <end position="898"/>
    </location>
</feature>
<name>A0AAV8U1W5_9ROSI</name>
<dbReference type="InterPro" id="IPR024752">
    <property type="entry name" value="Myb/SANT-like_dom"/>
</dbReference>
<evidence type="ECO:0008006" key="5">
    <source>
        <dbReference type="Google" id="ProtNLM"/>
    </source>
</evidence>
<evidence type="ECO:0000313" key="3">
    <source>
        <dbReference type="EMBL" id="KAJ8772035.1"/>
    </source>
</evidence>
<evidence type="ECO:0000259" key="1">
    <source>
        <dbReference type="Pfam" id="PF12776"/>
    </source>
</evidence>
<feature type="domain" description="Myb/SANT-like" evidence="1">
    <location>
        <begin position="346"/>
        <end position="439"/>
    </location>
</feature>
<reference evidence="3 4" key="1">
    <citation type="submission" date="2021-09" db="EMBL/GenBank/DDBJ databases">
        <title>Genomic insights and catalytic innovation underlie evolution of tropane alkaloids biosynthesis.</title>
        <authorList>
            <person name="Wang Y.-J."/>
            <person name="Tian T."/>
            <person name="Huang J.-P."/>
            <person name="Huang S.-X."/>
        </authorList>
    </citation>
    <scope>NUCLEOTIDE SEQUENCE [LARGE SCALE GENOMIC DNA]</scope>
    <source>
        <strain evidence="3">KIB-2018</strain>
        <tissue evidence="3">Leaf</tissue>
    </source>
</reference>
<accession>A0AAV8U1W5</accession>